<dbReference type="PANTHER" id="PTHR34504:SF2">
    <property type="entry name" value="UPF0150 PROTEIN SSL0259"/>
    <property type="match status" value="1"/>
</dbReference>
<dbReference type="AlphaFoldDB" id="A0A9W7KPC8"/>
<dbReference type="Gene3D" id="3.30.160.250">
    <property type="match status" value="1"/>
</dbReference>
<dbReference type="InterPro" id="IPR031807">
    <property type="entry name" value="HicB-like"/>
</dbReference>
<feature type="domain" description="HicB-like antitoxin of toxin-antitoxin system" evidence="1">
    <location>
        <begin position="3"/>
        <end position="125"/>
    </location>
</feature>
<dbReference type="InterPro" id="IPR035069">
    <property type="entry name" value="TTHA1013/TTHA0281-like"/>
</dbReference>
<dbReference type="RefSeq" id="WP_149472155.1">
    <property type="nucleotide sequence ID" value="NZ_QOKW01000039.1"/>
</dbReference>
<evidence type="ECO:0000259" key="1">
    <source>
        <dbReference type="Pfam" id="PF15919"/>
    </source>
</evidence>
<name>A0A9W7KPC8_9PROT</name>
<gene>
    <name evidence="2" type="ORF">DS843_28160</name>
</gene>
<dbReference type="OrthoDB" id="9807959at2"/>
<comment type="caution">
    <text evidence="2">The sequence shown here is derived from an EMBL/GenBank/DDBJ whole genome shotgun (WGS) entry which is preliminary data.</text>
</comment>
<dbReference type="Proteomes" id="UP000480854">
    <property type="component" value="Unassembled WGS sequence"/>
</dbReference>
<dbReference type="SUPFAM" id="SSF143100">
    <property type="entry name" value="TTHA1013/TTHA0281-like"/>
    <property type="match status" value="1"/>
</dbReference>
<dbReference type="CDD" id="cd21631">
    <property type="entry name" value="RHH_CopG_NikR-like"/>
    <property type="match status" value="1"/>
</dbReference>
<dbReference type="PANTHER" id="PTHR34504">
    <property type="entry name" value="ANTITOXIN HICB"/>
    <property type="match status" value="1"/>
</dbReference>
<accession>A0A9W7KPC8</accession>
<dbReference type="EMBL" id="QOKW01000039">
    <property type="protein sequence ID" value="KAA0676230.1"/>
    <property type="molecule type" value="Genomic_DNA"/>
</dbReference>
<organism evidence="2 3">
    <name type="scientific">Roseomonas genomospecies 6</name>
    <dbReference type="NCBI Taxonomy" id="214106"/>
    <lineage>
        <taxon>Bacteria</taxon>
        <taxon>Pseudomonadati</taxon>
        <taxon>Pseudomonadota</taxon>
        <taxon>Alphaproteobacteria</taxon>
        <taxon>Acetobacterales</taxon>
        <taxon>Roseomonadaceae</taxon>
        <taxon>Roseomonas</taxon>
    </lineage>
</organism>
<evidence type="ECO:0000313" key="3">
    <source>
        <dbReference type="Proteomes" id="UP000480854"/>
    </source>
</evidence>
<proteinExistence type="predicted"/>
<dbReference type="InterPro" id="IPR051404">
    <property type="entry name" value="TA_system_antitoxin"/>
</dbReference>
<protein>
    <submittedName>
        <fullName evidence="2">Ribbon-helix-helix protein, CopG family</fullName>
    </submittedName>
</protein>
<sequence>MRYPILIEPGSADTAFGVAVPDLPGCFSAGDTLDEAIDAAREAAAAWIDAALDEARPLPPPSSLDAVRRLPDYAGWTVGVIELDDVLFDDTIERVNITLPRRVLRRLDDLARAEGQSRGAFIAHLTLSAHKTPEAGTP</sequence>
<evidence type="ECO:0000313" key="2">
    <source>
        <dbReference type="EMBL" id="KAA0676230.1"/>
    </source>
</evidence>
<reference evidence="2 3" key="1">
    <citation type="submission" date="2018-07" db="EMBL/GenBank/DDBJ databases">
        <title>Genome sequence of Azospirillum sp. ATCC 49961.</title>
        <authorList>
            <person name="Sant'Anna F.H."/>
            <person name="Baldani J.I."/>
            <person name="Zilli J.E."/>
            <person name="Reis V.M."/>
            <person name="Hartmann A."/>
            <person name="Cruz L."/>
            <person name="de Souza E.M."/>
            <person name="de Oliveira Pedrosa F."/>
            <person name="Passaglia L.M.P."/>
        </authorList>
    </citation>
    <scope>NUCLEOTIDE SEQUENCE [LARGE SCALE GENOMIC DNA]</scope>
    <source>
        <strain evidence="2 3">ATCC 49961</strain>
    </source>
</reference>
<dbReference type="Pfam" id="PF15919">
    <property type="entry name" value="HicB_lk_antitox"/>
    <property type="match status" value="1"/>
</dbReference>
<keyword evidence="3" id="KW-1185">Reference proteome</keyword>